<evidence type="ECO:0008006" key="4">
    <source>
        <dbReference type="Google" id="ProtNLM"/>
    </source>
</evidence>
<dbReference type="RefSeq" id="WP_200338721.1">
    <property type="nucleotide sequence ID" value="NZ_NRRL01000001.1"/>
</dbReference>
<feature type="transmembrane region" description="Helical" evidence="1">
    <location>
        <begin position="42"/>
        <end position="64"/>
    </location>
</feature>
<protein>
    <recommendedName>
        <fullName evidence="4">YgjV family protein</fullName>
    </recommendedName>
</protein>
<gene>
    <name evidence="2" type="ORF">CKO28_01225</name>
</gene>
<evidence type="ECO:0000313" key="3">
    <source>
        <dbReference type="Proteomes" id="UP001296873"/>
    </source>
</evidence>
<comment type="caution">
    <text evidence="2">The sequence shown here is derived from an EMBL/GenBank/DDBJ whole genome shotgun (WGS) entry which is preliminary data.</text>
</comment>
<keyword evidence="1" id="KW-0812">Transmembrane</keyword>
<keyword evidence="1" id="KW-0472">Membrane</keyword>
<feature type="transmembrane region" description="Helical" evidence="1">
    <location>
        <begin position="84"/>
        <end position="102"/>
    </location>
</feature>
<organism evidence="2 3">
    <name type="scientific">Rhodovibrio sodomensis</name>
    <dbReference type="NCBI Taxonomy" id="1088"/>
    <lineage>
        <taxon>Bacteria</taxon>
        <taxon>Pseudomonadati</taxon>
        <taxon>Pseudomonadota</taxon>
        <taxon>Alphaproteobacteria</taxon>
        <taxon>Rhodospirillales</taxon>
        <taxon>Rhodovibrionaceae</taxon>
        <taxon>Rhodovibrio</taxon>
    </lineage>
</organism>
<evidence type="ECO:0000256" key="1">
    <source>
        <dbReference type="SAM" id="Phobius"/>
    </source>
</evidence>
<evidence type="ECO:0000313" key="2">
    <source>
        <dbReference type="EMBL" id="MBK1666665.1"/>
    </source>
</evidence>
<dbReference type="Proteomes" id="UP001296873">
    <property type="component" value="Unassembled WGS sequence"/>
</dbReference>
<name>A0ABS1DB72_9PROT</name>
<dbReference type="EMBL" id="NRRL01000001">
    <property type="protein sequence ID" value="MBK1666665.1"/>
    <property type="molecule type" value="Genomic_DNA"/>
</dbReference>
<sequence>MLDALESAISGLTLDQLMIQGVGLLAMTATLSAFASRNDRRFFLILIAGHSLFALHFALLGAWVGMGANIIAVARAWFARDRRGPVTLALILTAFATLAVLTVQTPVDLLAAAAPIIGTTAMFLLSGWRMRSVMLLCSMMWLTYNLAMGSWGGVLNELAVSTINLVTIARLLAAHRRLAGTASGATP</sequence>
<keyword evidence="3" id="KW-1185">Reference proteome</keyword>
<accession>A0ABS1DB72</accession>
<keyword evidence="1" id="KW-1133">Transmembrane helix</keyword>
<proteinExistence type="predicted"/>
<dbReference type="Pfam" id="PF10688">
    <property type="entry name" value="Imp-YgjV"/>
    <property type="match status" value="1"/>
</dbReference>
<feature type="transmembrane region" description="Helical" evidence="1">
    <location>
        <begin position="17"/>
        <end position="35"/>
    </location>
</feature>
<dbReference type="InterPro" id="IPR019629">
    <property type="entry name" value="Uncharacterised_HI1736/YgjV"/>
</dbReference>
<feature type="transmembrane region" description="Helical" evidence="1">
    <location>
        <begin position="148"/>
        <end position="173"/>
    </location>
</feature>
<feature type="transmembrane region" description="Helical" evidence="1">
    <location>
        <begin position="109"/>
        <end position="128"/>
    </location>
</feature>
<reference evidence="2 3" key="1">
    <citation type="journal article" date="2020" name="Microorganisms">
        <title>Osmotic Adaptation and Compatible Solute Biosynthesis of Phototrophic Bacteria as Revealed from Genome Analyses.</title>
        <authorList>
            <person name="Imhoff J.F."/>
            <person name="Rahn T."/>
            <person name="Kunzel S."/>
            <person name="Keller A."/>
            <person name="Neulinger S.C."/>
        </authorList>
    </citation>
    <scope>NUCLEOTIDE SEQUENCE [LARGE SCALE GENOMIC DNA]</scope>
    <source>
        <strain evidence="2 3">DSM 9895</strain>
    </source>
</reference>